<reference evidence="11 12" key="1">
    <citation type="submission" date="2017-03" db="EMBL/GenBank/DDBJ databases">
        <title>Genomes of endolithic fungi from Antarctica.</title>
        <authorList>
            <person name="Coleine C."/>
            <person name="Masonjones S."/>
            <person name="Stajich J.E."/>
        </authorList>
    </citation>
    <scope>NUCLEOTIDE SEQUENCE [LARGE SCALE GENOMIC DNA]</scope>
    <source>
        <strain evidence="11 12">CCFEE 5187</strain>
    </source>
</reference>
<protein>
    <recommendedName>
        <fullName evidence="13">Rad4 beta-hairpin domain-containing protein</fullName>
    </recommendedName>
</protein>
<dbReference type="GO" id="GO:0005737">
    <property type="term" value="C:cytoplasm"/>
    <property type="evidence" value="ECO:0007669"/>
    <property type="project" value="TreeGrafter"/>
</dbReference>
<evidence type="ECO:0000313" key="11">
    <source>
        <dbReference type="EMBL" id="TKA71740.1"/>
    </source>
</evidence>
<dbReference type="SMART" id="SM01030">
    <property type="entry name" value="BHD_1"/>
    <property type="match status" value="1"/>
</dbReference>
<dbReference type="PANTHER" id="PTHR12135">
    <property type="entry name" value="DNA REPAIR PROTEIN XP-C / RAD4"/>
    <property type="match status" value="1"/>
</dbReference>
<feature type="region of interest" description="Disordered" evidence="7">
    <location>
        <begin position="589"/>
        <end position="615"/>
    </location>
</feature>
<evidence type="ECO:0000313" key="12">
    <source>
        <dbReference type="Proteomes" id="UP000308768"/>
    </source>
</evidence>
<evidence type="ECO:0000259" key="10">
    <source>
        <dbReference type="SMART" id="SM01032"/>
    </source>
</evidence>
<dbReference type="GO" id="GO:0003697">
    <property type="term" value="F:single-stranded DNA binding"/>
    <property type="evidence" value="ECO:0007669"/>
    <property type="project" value="TreeGrafter"/>
</dbReference>
<dbReference type="InterPro" id="IPR018327">
    <property type="entry name" value="BHD_2"/>
</dbReference>
<evidence type="ECO:0000256" key="1">
    <source>
        <dbReference type="ARBA" id="ARBA00004123"/>
    </source>
</evidence>
<evidence type="ECO:0008006" key="13">
    <source>
        <dbReference type="Google" id="ProtNLM"/>
    </source>
</evidence>
<dbReference type="Proteomes" id="UP000308768">
    <property type="component" value="Unassembled WGS sequence"/>
</dbReference>
<feature type="domain" description="Rad4 beta-hairpin" evidence="8">
    <location>
        <begin position="513"/>
        <end position="571"/>
    </location>
</feature>
<sequence length="1136" mass="125869">MAGSKGKASSTPAAKGRPKRQAAVPSTPNVQDIYHEMLSEAASASDTHGSERPLKRRKTAQSKSVPRSKNAAQGDAHENASQTDDTHVPSTLRQTVYDDSEESEEIGLRQQTPEEEQSANEAGIKDVSVVIGGSETATKRSRPSKRRAPTTMEKKVRLEIHKVHVLCLLAHVFIRNSWCNDLKAQLDLKRLLPPRTISYLNLDASVSQFQRDRSFNNALQEAHDIFRVKFDTTALGLRKAHWAESDNDLQHYKLSEYDESPMERADFRKAAVTLAGSVDVGAQLFCTLLRAAGVEARLMCSLQPLNFGAAAGKSLTPRNQKVTMFAGTTSDDPGTTDDDGGSAKLSASESVTSQPPKIIPPGRRRRIGQPSFGGSTKVDLGKAPPTPVRAKPKRIHKPTVPVYWVEAFNTARQKWVPVDPLITGTVGKTAVFEPPASYEYNNMSYVIAFEDNGVARDITRRYARAYNAKTRKLRVESTEGGEKWWKRAMKIFKRSVILDRDQVEDAELAKKEAAEGLPKNVQDFRDHPHYALERHLKRNEVIHPKREVGKVNAGKTSSNKLEPVYRRRDVHVLKSAEKWYRFGREVRPGEQPLKRVPPRNRRDQSPEDPADEDGAGVGLYAYFQTELYVPPPVVRGQVPRNAYGNLDVYVPSMVPTGGVHIRSADAAKAARAVGIDYADAVTGFQFKGRHGTAIAQGVVVAAEYRDAVEAVINGFEYAREEKEEAKRTAESLRMWKRFMVGLRIMERVKGYEVDGEDKQSSHEEVRREMEKVDEEDEDSGGGFFPDRHQEEAAVPTASRFRMPSDQPLYGHDSSEHMQGLEIENHTPGPRVRRRRMVPGDSDEEFESTHDTSDHETFIPGPRVRRKQKVEPGDHDDDEEQEQGEEDEDMMPGPRPRRSRWLPRDSRSMPSREKNSGRSLLAEAADIYSGHEEPVAAQADADSAERNDDGGGGLLQDATEGEGGGFVRDEDEPSELLDDYGGGFIPEEREDDAKMEGGGGGFVVGEPTAQTEEGGGFVVERSRDRDIEIGDATGLLNSRASPANSQVQKPEVMTSTAPTRPLTPNNGTSDEQGHEMLAAESRASATIPREPRPPSEHLLVPPSEPDPYSSADERGSLLSHDPEEEDADVDVDWLSSD</sequence>
<dbReference type="NCBIfam" id="TIGR00605">
    <property type="entry name" value="rad4"/>
    <property type="match status" value="1"/>
</dbReference>
<feature type="compositionally biased region" description="Polar residues" evidence="7">
    <location>
        <begin position="1034"/>
        <end position="1069"/>
    </location>
</feature>
<feature type="domain" description="Rad4 beta-hairpin" evidence="9">
    <location>
        <begin position="573"/>
        <end position="631"/>
    </location>
</feature>
<feature type="region of interest" description="Disordered" evidence="7">
    <location>
        <begin position="753"/>
        <end position="1136"/>
    </location>
</feature>
<feature type="domain" description="Rad4 beta-hairpin" evidence="10">
    <location>
        <begin position="638"/>
        <end position="712"/>
    </location>
</feature>
<keyword evidence="3" id="KW-0227">DNA damage</keyword>
<dbReference type="OrthoDB" id="300780at2759"/>
<feature type="compositionally biased region" description="Basic and acidic residues" evidence="7">
    <location>
        <begin position="901"/>
        <end position="915"/>
    </location>
</feature>
<comment type="similarity">
    <text evidence="2">Belongs to the XPC family.</text>
</comment>
<dbReference type="SMART" id="SM01031">
    <property type="entry name" value="BHD_2"/>
    <property type="match status" value="1"/>
</dbReference>
<feature type="region of interest" description="Disordered" evidence="7">
    <location>
        <begin position="1"/>
        <end position="152"/>
    </location>
</feature>
<dbReference type="InterPro" id="IPR018325">
    <property type="entry name" value="Rad4/PNGase_transGLS-fold"/>
</dbReference>
<dbReference type="GO" id="GO:0071942">
    <property type="term" value="C:XPC complex"/>
    <property type="evidence" value="ECO:0007669"/>
    <property type="project" value="TreeGrafter"/>
</dbReference>
<dbReference type="InterPro" id="IPR042488">
    <property type="entry name" value="Rad4_BHD3_sf"/>
</dbReference>
<keyword evidence="5" id="KW-0234">DNA repair</keyword>
<dbReference type="Pfam" id="PF03835">
    <property type="entry name" value="Rad4"/>
    <property type="match status" value="1"/>
</dbReference>
<dbReference type="InterPro" id="IPR018026">
    <property type="entry name" value="DNA_repair_Rad4-like"/>
</dbReference>
<keyword evidence="6" id="KW-0539">Nucleus</keyword>
<dbReference type="EMBL" id="NAJN01000546">
    <property type="protein sequence ID" value="TKA71740.1"/>
    <property type="molecule type" value="Genomic_DNA"/>
</dbReference>
<dbReference type="GO" id="GO:0006298">
    <property type="term" value="P:mismatch repair"/>
    <property type="evidence" value="ECO:0007669"/>
    <property type="project" value="TreeGrafter"/>
</dbReference>
<dbReference type="GO" id="GO:0003684">
    <property type="term" value="F:damaged DNA binding"/>
    <property type="evidence" value="ECO:0007669"/>
    <property type="project" value="InterPro"/>
</dbReference>
<proteinExistence type="inferred from homology"/>
<feature type="compositionally biased region" description="Basic residues" evidence="7">
    <location>
        <begin position="139"/>
        <end position="148"/>
    </location>
</feature>
<evidence type="ECO:0000259" key="9">
    <source>
        <dbReference type="SMART" id="SM01031"/>
    </source>
</evidence>
<gene>
    <name evidence="11" type="ORF">B0A49_04991</name>
</gene>
<keyword evidence="12" id="KW-1185">Reference proteome</keyword>
<feature type="region of interest" description="Disordered" evidence="7">
    <location>
        <begin position="325"/>
        <end position="392"/>
    </location>
</feature>
<dbReference type="STRING" id="331657.A0A4U0X5M6"/>
<dbReference type="Gene3D" id="2.20.20.110">
    <property type="entry name" value="Rad4, beta-hairpin domain BHD1"/>
    <property type="match status" value="1"/>
</dbReference>
<dbReference type="Pfam" id="PF10404">
    <property type="entry name" value="BHD_2"/>
    <property type="match status" value="1"/>
</dbReference>
<feature type="compositionally biased region" description="Basic and acidic residues" evidence="7">
    <location>
        <begin position="846"/>
        <end position="856"/>
    </location>
</feature>
<dbReference type="InterPro" id="IPR018326">
    <property type="entry name" value="Rad4_beta-hairpin_dom1"/>
</dbReference>
<feature type="compositionally biased region" description="Polar residues" evidence="7">
    <location>
        <begin position="61"/>
        <end position="71"/>
    </location>
</feature>
<feature type="compositionally biased region" description="Basic and acidic residues" evidence="7">
    <location>
        <begin position="753"/>
        <end position="770"/>
    </location>
</feature>
<feature type="compositionally biased region" description="Acidic residues" evidence="7">
    <location>
        <begin position="873"/>
        <end position="889"/>
    </location>
</feature>
<evidence type="ECO:0000256" key="5">
    <source>
        <dbReference type="ARBA" id="ARBA00023204"/>
    </source>
</evidence>
<evidence type="ECO:0000256" key="7">
    <source>
        <dbReference type="SAM" id="MobiDB-lite"/>
    </source>
</evidence>
<accession>A0A4U0X5M6</accession>
<dbReference type="Gene3D" id="3.90.260.10">
    <property type="entry name" value="Transglutaminase-like"/>
    <property type="match status" value="1"/>
</dbReference>
<comment type="caution">
    <text evidence="11">The sequence shown here is derived from an EMBL/GenBank/DDBJ whole genome shotgun (WGS) entry which is preliminary data.</text>
</comment>
<dbReference type="AlphaFoldDB" id="A0A4U0X5M6"/>
<dbReference type="Gene3D" id="3.30.70.2460">
    <property type="entry name" value="Rad4, beta-hairpin domain BHD3"/>
    <property type="match status" value="1"/>
</dbReference>
<dbReference type="SMART" id="SM01032">
    <property type="entry name" value="BHD_3"/>
    <property type="match status" value="1"/>
</dbReference>
<evidence type="ECO:0000256" key="4">
    <source>
        <dbReference type="ARBA" id="ARBA00023125"/>
    </source>
</evidence>
<dbReference type="Pfam" id="PF10405">
    <property type="entry name" value="BHD_3"/>
    <property type="match status" value="1"/>
</dbReference>
<dbReference type="InterPro" id="IPR018328">
    <property type="entry name" value="Rad4_beta-hairpin_dom3"/>
</dbReference>
<keyword evidence="4" id="KW-0238">DNA-binding</keyword>
<dbReference type="InterPro" id="IPR038765">
    <property type="entry name" value="Papain-like_cys_pep_sf"/>
</dbReference>
<dbReference type="GO" id="GO:0006289">
    <property type="term" value="P:nucleotide-excision repair"/>
    <property type="evidence" value="ECO:0007669"/>
    <property type="project" value="InterPro"/>
</dbReference>
<comment type="subcellular location">
    <subcellularLocation>
        <location evidence="1">Nucleus</location>
    </subcellularLocation>
</comment>
<name>A0A4U0X5M6_9PEZI</name>
<feature type="compositionally biased region" description="Acidic residues" evidence="7">
    <location>
        <begin position="968"/>
        <end position="977"/>
    </location>
</feature>
<evidence type="ECO:0000256" key="3">
    <source>
        <dbReference type="ARBA" id="ARBA00022763"/>
    </source>
</evidence>
<dbReference type="GO" id="GO:0000111">
    <property type="term" value="C:nucleotide-excision repair factor 2 complex"/>
    <property type="evidence" value="ECO:0007669"/>
    <property type="project" value="TreeGrafter"/>
</dbReference>
<dbReference type="Pfam" id="PF10403">
    <property type="entry name" value="BHD_1"/>
    <property type="match status" value="1"/>
</dbReference>
<dbReference type="SUPFAM" id="SSF54001">
    <property type="entry name" value="Cysteine proteinases"/>
    <property type="match status" value="1"/>
</dbReference>
<feature type="compositionally biased region" description="Polar residues" evidence="7">
    <location>
        <begin position="79"/>
        <end position="94"/>
    </location>
</feature>
<dbReference type="InterPro" id="IPR004583">
    <property type="entry name" value="DNA_repair_Rad4"/>
</dbReference>
<organism evidence="11 12">
    <name type="scientific">Cryomyces minteri</name>
    <dbReference type="NCBI Taxonomy" id="331657"/>
    <lineage>
        <taxon>Eukaryota</taxon>
        <taxon>Fungi</taxon>
        <taxon>Dikarya</taxon>
        <taxon>Ascomycota</taxon>
        <taxon>Pezizomycotina</taxon>
        <taxon>Dothideomycetes</taxon>
        <taxon>Dothideomycetes incertae sedis</taxon>
        <taxon>Cryomyces</taxon>
    </lineage>
</organism>
<dbReference type="Gene3D" id="3.30.60.290">
    <property type="entry name" value="Rad4, beta-hairpin domain BHD2"/>
    <property type="match status" value="1"/>
</dbReference>
<evidence type="ECO:0000256" key="2">
    <source>
        <dbReference type="ARBA" id="ARBA00009525"/>
    </source>
</evidence>
<dbReference type="InterPro" id="IPR036985">
    <property type="entry name" value="Transglutaminase-like_sf"/>
</dbReference>
<feature type="compositionally biased region" description="Acidic residues" evidence="7">
    <location>
        <begin position="1121"/>
        <end position="1130"/>
    </location>
</feature>
<evidence type="ECO:0000259" key="8">
    <source>
        <dbReference type="SMART" id="SM01030"/>
    </source>
</evidence>
<dbReference type="PANTHER" id="PTHR12135:SF0">
    <property type="entry name" value="DNA REPAIR PROTEIN COMPLEMENTING XP-C CELLS"/>
    <property type="match status" value="1"/>
</dbReference>
<evidence type="ECO:0000256" key="6">
    <source>
        <dbReference type="ARBA" id="ARBA00023242"/>
    </source>
</evidence>